<evidence type="ECO:0000259" key="18">
    <source>
        <dbReference type="Pfam" id="PF07715"/>
    </source>
</evidence>
<comment type="caution">
    <text evidence="19">The sequence shown here is derived from an EMBL/GenBank/DDBJ whole genome shotgun (WGS) entry which is preliminary data.</text>
</comment>
<keyword evidence="7 16" id="KW-0732">Signal</keyword>
<dbReference type="InterPro" id="IPR037066">
    <property type="entry name" value="Plug_dom_sf"/>
</dbReference>
<evidence type="ECO:0000313" key="19">
    <source>
        <dbReference type="EMBL" id="MDK2593613.1"/>
    </source>
</evidence>
<dbReference type="Pfam" id="PF07715">
    <property type="entry name" value="Plug"/>
    <property type="match status" value="1"/>
</dbReference>
<comment type="subcellular location">
    <subcellularLocation>
        <location evidence="1 14">Cell outer membrane</location>
        <topology evidence="1 14">Multi-pass membrane protein</topology>
    </subcellularLocation>
</comment>
<evidence type="ECO:0000256" key="6">
    <source>
        <dbReference type="ARBA" id="ARBA00022692"/>
    </source>
</evidence>
<evidence type="ECO:0000256" key="2">
    <source>
        <dbReference type="ARBA" id="ARBA00009810"/>
    </source>
</evidence>
<evidence type="ECO:0000256" key="7">
    <source>
        <dbReference type="ARBA" id="ARBA00022729"/>
    </source>
</evidence>
<keyword evidence="9" id="KW-0406">Ion transport</keyword>
<dbReference type="Proteomes" id="UP001231915">
    <property type="component" value="Unassembled WGS sequence"/>
</dbReference>
<evidence type="ECO:0000256" key="11">
    <source>
        <dbReference type="ARBA" id="ARBA00023136"/>
    </source>
</evidence>
<feature type="domain" description="TonB-dependent receptor-like beta-barrel" evidence="17">
    <location>
        <begin position="233"/>
        <end position="714"/>
    </location>
</feature>
<keyword evidence="5" id="KW-0410">Iron transport</keyword>
<keyword evidence="10 15" id="KW-0798">TonB box</keyword>
<dbReference type="PANTHER" id="PTHR32552:SF68">
    <property type="entry name" value="FERRICHROME OUTER MEMBRANE TRANSPORTER_PHAGE RECEPTOR"/>
    <property type="match status" value="1"/>
</dbReference>
<comment type="similarity">
    <text evidence="2 14 15">Belongs to the TonB-dependent receptor family.</text>
</comment>
<evidence type="ECO:0000256" key="15">
    <source>
        <dbReference type="RuleBase" id="RU003357"/>
    </source>
</evidence>
<evidence type="ECO:0000256" key="4">
    <source>
        <dbReference type="ARBA" id="ARBA00022452"/>
    </source>
</evidence>
<dbReference type="InterPro" id="IPR010105">
    <property type="entry name" value="TonB_sidphr_rcpt"/>
</dbReference>
<dbReference type="PANTHER" id="PTHR32552">
    <property type="entry name" value="FERRICHROME IRON RECEPTOR-RELATED"/>
    <property type="match status" value="1"/>
</dbReference>
<evidence type="ECO:0000256" key="1">
    <source>
        <dbReference type="ARBA" id="ARBA00004571"/>
    </source>
</evidence>
<keyword evidence="6 14" id="KW-0812">Transmembrane</keyword>
<accession>A0ABT7EEZ7</accession>
<proteinExistence type="inferred from homology"/>
<dbReference type="CDD" id="cd01347">
    <property type="entry name" value="ligand_gated_channel"/>
    <property type="match status" value="1"/>
</dbReference>
<gene>
    <name evidence="19" type="ORF">QNM18_00860</name>
</gene>
<dbReference type="Pfam" id="PF00593">
    <property type="entry name" value="TonB_dep_Rec_b-barrel"/>
    <property type="match status" value="1"/>
</dbReference>
<evidence type="ECO:0000256" key="9">
    <source>
        <dbReference type="ARBA" id="ARBA00023065"/>
    </source>
</evidence>
<keyword evidence="4 14" id="KW-1134">Transmembrane beta strand</keyword>
<dbReference type="PROSITE" id="PS52016">
    <property type="entry name" value="TONB_DEPENDENT_REC_3"/>
    <property type="match status" value="1"/>
</dbReference>
<dbReference type="InterPro" id="IPR039426">
    <property type="entry name" value="TonB-dep_rcpt-like"/>
</dbReference>
<reference evidence="19 20" key="1">
    <citation type="submission" date="2023-05" db="EMBL/GenBank/DDBJ databases">
        <title>Pseudoalteromonas ardens sp. nov., Pseudoalteromonas obscura sp. nov., and Pseudoalteromonas umbrosa sp. nov., isolated from the coral Montipora capitata.</title>
        <authorList>
            <person name="Thomas E.M."/>
            <person name="Smith E.M."/>
            <person name="Papke E."/>
            <person name="Shlafstein M.D."/>
            <person name="Oline D.K."/>
            <person name="Videau P."/>
            <person name="Saw J.H."/>
            <person name="Strangman W.K."/>
            <person name="Ushijima B."/>
        </authorList>
    </citation>
    <scope>NUCLEOTIDE SEQUENCE [LARGE SCALE GENOMIC DNA]</scope>
    <source>
        <strain evidence="19 20">P94</strain>
    </source>
</reference>
<dbReference type="EMBL" id="JASJUT010000001">
    <property type="protein sequence ID" value="MDK2593613.1"/>
    <property type="molecule type" value="Genomic_DNA"/>
</dbReference>
<evidence type="ECO:0000256" key="8">
    <source>
        <dbReference type="ARBA" id="ARBA00023004"/>
    </source>
</evidence>
<feature type="chain" id="PRO_5045918634" evidence="16">
    <location>
        <begin position="26"/>
        <end position="745"/>
    </location>
</feature>
<sequence length="745" mass="82752">MRSFKTKYPMLVSALAIAFSGASLADDAQKKSNELEVIEVSPKGLISYVSASASKSDVPITKTPVSVSVLTSKRISDLGAETLQDAIGYVAGVYNGPYGVDTRGDWSKIRGVDPLTYIDGLQMQFGHYNNTRTNPYTLERVEILKGPSSVLYGQGSTGGIINSVSKRPHSETQGEIWAQLGNYDRAQIAGDYNTAFGQDEQYQARFVGVYRNSDTQTDFVEDNTLVFAPSFAWDISQDTRFTLLTNFQENESGSSTQFFPHEGTLLPAKYGQIPSERFVSEPGWDRYDTEQMALTAILEHSISDDTQVRWSTRYSDSSSEYRTIFSWPPKFEADKRSVNRIFSMSDGESKSFLSDIQVHQYVEFSDIEINIVAGIDFQDAETRTSRLRGAVSSPLDLYNPVYGQNAPLPQEIAVIAPEQTDTQLGGYIQATFEYQGFILNTALRHDDVEQSNWEKVDDIASLIKVEKSQSALTGRVGALYQFENGLSPYASYSESFQPLYGSKPQGGGYDPKEGQQFEYGVKYQPEGTEHLITASVFHITDKNHVRQISPIEHVQDGEVSVDGFELEAQLEWDNLDIYASYAYTTSEQDTTPLSADQIMTQAGLLAQQTQDPAQKQAIIGGAVLAIGTDDVPLSATPEHLASVWATYRADNLLEGLKFGAGIRYVGKTFDGSRSVSAGGFDYHKALTTDSFTLYDMMVGYQFNDYELSLNIDNLTDKTVITSCLYRGDCFYGQRRTITANLKYRF</sequence>
<dbReference type="Gene3D" id="2.170.130.10">
    <property type="entry name" value="TonB-dependent receptor, plug domain"/>
    <property type="match status" value="1"/>
</dbReference>
<keyword evidence="13 14" id="KW-0998">Cell outer membrane</keyword>
<organism evidence="19 20">
    <name type="scientific">Pseudoalteromonas obscura</name>
    <dbReference type="NCBI Taxonomy" id="3048491"/>
    <lineage>
        <taxon>Bacteria</taxon>
        <taxon>Pseudomonadati</taxon>
        <taxon>Pseudomonadota</taxon>
        <taxon>Gammaproteobacteria</taxon>
        <taxon>Alteromonadales</taxon>
        <taxon>Pseudoalteromonadaceae</taxon>
        <taxon>Pseudoalteromonas</taxon>
    </lineage>
</organism>
<protein>
    <submittedName>
        <fullName evidence="19">TonB-dependent siderophore receptor</fullName>
    </submittedName>
</protein>
<dbReference type="Gene3D" id="2.40.170.20">
    <property type="entry name" value="TonB-dependent receptor, beta-barrel domain"/>
    <property type="match status" value="1"/>
</dbReference>
<dbReference type="NCBIfam" id="TIGR01783">
    <property type="entry name" value="TonB-siderophor"/>
    <property type="match status" value="1"/>
</dbReference>
<evidence type="ECO:0000259" key="17">
    <source>
        <dbReference type="Pfam" id="PF00593"/>
    </source>
</evidence>
<name>A0ABT7EEZ7_9GAMM</name>
<evidence type="ECO:0000256" key="14">
    <source>
        <dbReference type="PROSITE-ProRule" id="PRU01360"/>
    </source>
</evidence>
<feature type="domain" description="TonB-dependent receptor plug" evidence="18">
    <location>
        <begin position="61"/>
        <end position="160"/>
    </location>
</feature>
<evidence type="ECO:0000313" key="20">
    <source>
        <dbReference type="Proteomes" id="UP001231915"/>
    </source>
</evidence>
<evidence type="ECO:0000256" key="3">
    <source>
        <dbReference type="ARBA" id="ARBA00022448"/>
    </source>
</evidence>
<dbReference type="SUPFAM" id="SSF56935">
    <property type="entry name" value="Porins"/>
    <property type="match status" value="1"/>
</dbReference>
<keyword evidence="3 14" id="KW-0813">Transport</keyword>
<keyword evidence="20" id="KW-1185">Reference proteome</keyword>
<evidence type="ECO:0000256" key="13">
    <source>
        <dbReference type="ARBA" id="ARBA00023237"/>
    </source>
</evidence>
<evidence type="ECO:0000256" key="16">
    <source>
        <dbReference type="SAM" id="SignalP"/>
    </source>
</evidence>
<dbReference type="RefSeq" id="WP_284136032.1">
    <property type="nucleotide sequence ID" value="NZ_JASJUT010000001.1"/>
</dbReference>
<feature type="signal peptide" evidence="16">
    <location>
        <begin position="1"/>
        <end position="25"/>
    </location>
</feature>
<evidence type="ECO:0000256" key="5">
    <source>
        <dbReference type="ARBA" id="ARBA00022496"/>
    </source>
</evidence>
<dbReference type="InterPro" id="IPR012910">
    <property type="entry name" value="Plug_dom"/>
</dbReference>
<evidence type="ECO:0000256" key="12">
    <source>
        <dbReference type="ARBA" id="ARBA00023170"/>
    </source>
</evidence>
<evidence type="ECO:0000256" key="10">
    <source>
        <dbReference type="ARBA" id="ARBA00023077"/>
    </source>
</evidence>
<keyword evidence="11 14" id="KW-0472">Membrane</keyword>
<keyword evidence="8" id="KW-0408">Iron</keyword>
<dbReference type="InterPro" id="IPR036942">
    <property type="entry name" value="Beta-barrel_TonB_sf"/>
</dbReference>
<keyword evidence="12 19" id="KW-0675">Receptor</keyword>
<dbReference type="InterPro" id="IPR000531">
    <property type="entry name" value="Beta-barrel_TonB"/>
</dbReference>